<keyword evidence="2" id="KW-0813">Transport</keyword>
<dbReference type="AlphaFoldDB" id="A0A841D1W3"/>
<protein>
    <submittedName>
        <fullName evidence="2">Multiple sugar transport system substrate-binding protein</fullName>
    </submittedName>
</protein>
<keyword evidence="3" id="KW-1185">Reference proteome</keyword>
<dbReference type="Proteomes" id="UP000562352">
    <property type="component" value="Unassembled WGS sequence"/>
</dbReference>
<dbReference type="PANTHER" id="PTHR43649:SF12">
    <property type="entry name" value="DIACETYLCHITOBIOSE BINDING PROTEIN DASA"/>
    <property type="match status" value="1"/>
</dbReference>
<feature type="chain" id="PRO_5038864906" evidence="1">
    <location>
        <begin position="24"/>
        <end position="417"/>
    </location>
</feature>
<evidence type="ECO:0000313" key="2">
    <source>
        <dbReference type="EMBL" id="MBB5962484.1"/>
    </source>
</evidence>
<evidence type="ECO:0000256" key="1">
    <source>
        <dbReference type="SAM" id="SignalP"/>
    </source>
</evidence>
<comment type="caution">
    <text evidence="2">The sequence shown here is derived from an EMBL/GenBank/DDBJ whole genome shotgun (WGS) entry which is preliminary data.</text>
</comment>
<keyword evidence="1" id="KW-0732">Signal</keyword>
<sequence>MRRSLAGAAMTVMLALTSAACGGAEEPVDGPVTISMWTRAATQAQSERLVKAYNSTHSNQVKLTVIPTDNYQPRIAAAAGAGQLPDVFASDVIFVPNYTSQGLFLDITDRIAALPYKDALAPSHMSLGTVDGRRYTLPHTLDLSVWFWNKDLYAKAGLDPEKGPATLKEFAEQATAVQEKLGGDGTVHGTFFGGNCGGCYVFTFWPSVWAAGGQVMDAGGTTSLNDRPAMTEVFEIYRDLYEKKVTGPTAKEEQGPTWTGFFPRGGIGVMPMPSTTLGQMPADMEIGVAPIAGPDGGESTFVGGDSVGVSSTTKHADAAWEFLAWTVSDEAQIEVMAKNKDVLARTDLAGNKYSAEDPRVVLINSLVAKGRTPYALRFGQTFNDPQGPWLRLAREAVFGDVSRLPQLNAEITKSLQQ</sequence>
<organism evidence="2 3">
    <name type="scientific">Planomonospora venezuelensis</name>
    <dbReference type="NCBI Taxonomy" id="1999"/>
    <lineage>
        <taxon>Bacteria</taxon>
        <taxon>Bacillati</taxon>
        <taxon>Actinomycetota</taxon>
        <taxon>Actinomycetes</taxon>
        <taxon>Streptosporangiales</taxon>
        <taxon>Streptosporangiaceae</taxon>
        <taxon>Planomonospora</taxon>
    </lineage>
</organism>
<proteinExistence type="predicted"/>
<dbReference type="InterPro" id="IPR006059">
    <property type="entry name" value="SBP"/>
</dbReference>
<dbReference type="EMBL" id="JACHJJ010000004">
    <property type="protein sequence ID" value="MBB5962484.1"/>
    <property type="molecule type" value="Genomic_DNA"/>
</dbReference>
<dbReference type="PROSITE" id="PS51257">
    <property type="entry name" value="PROKAR_LIPOPROTEIN"/>
    <property type="match status" value="1"/>
</dbReference>
<dbReference type="Pfam" id="PF01547">
    <property type="entry name" value="SBP_bac_1"/>
    <property type="match status" value="1"/>
</dbReference>
<keyword evidence="2" id="KW-0762">Sugar transport</keyword>
<dbReference type="RefSeq" id="WP_184939967.1">
    <property type="nucleotide sequence ID" value="NZ_BAAAWZ010000001.1"/>
</dbReference>
<dbReference type="InterPro" id="IPR050490">
    <property type="entry name" value="Bact_solute-bd_prot1"/>
</dbReference>
<dbReference type="PANTHER" id="PTHR43649">
    <property type="entry name" value="ARABINOSE-BINDING PROTEIN-RELATED"/>
    <property type="match status" value="1"/>
</dbReference>
<reference evidence="2 3" key="1">
    <citation type="submission" date="2020-08" db="EMBL/GenBank/DDBJ databases">
        <title>Genomic Encyclopedia of Type Strains, Phase III (KMG-III): the genomes of soil and plant-associated and newly described type strains.</title>
        <authorList>
            <person name="Whitman W."/>
        </authorList>
    </citation>
    <scope>NUCLEOTIDE SEQUENCE [LARGE SCALE GENOMIC DNA]</scope>
    <source>
        <strain evidence="2 3">CECT 3303</strain>
    </source>
</reference>
<evidence type="ECO:0000313" key="3">
    <source>
        <dbReference type="Proteomes" id="UP000562352"/>
    </source>
</evidence>
<feature type="signal peptide" evidence="1">
    <location>
        <begin position="1"/>
        <end position="23"/>
    </location>
</feature>
<name>A0A841D1W3_PLAVE</name>
<dbReference type="CDD" id="cd13585">
    <property type="entry name" value="PBP2_TMBP_like"/>
    <property type="match status" value="1"/>
</dbReference>
<dbReference type="SUPFAM" id="SSF53850">
    <property type="entry name" value="Periplasmic binding protein-like II"/>
    <property type="match status" value="1"/>
</dbReference>
<accession>A0A841D1W3</accession>
<dbReference type="Gene3D" id="3.40.190.10">
    <property type="entry name" value="Periplasmic binding protein-like II"/>
    <property type="match status" value="1"/>
</dbReference>
<gene>
    <name evidence="2" type="ORF">FHS22_001745</name>
</gene>